<dbReference type="PANTHER" id="PTHR10954">
    <property type="entry name" value="RIBONUCLEASE H2 SUBUNIT A"/>
    <property type="match status" value="1"/>
</dbReference>
<evidence type="ECO:0000256" key="8">
    <source>
        <dbReference type="ARBA" id="ARBA00022490"/>
    </source>
</evidence>
<dbReference type="PANTHER" id="PTHR10954:SF18">
    <property type="entry name" value="RIBONUCLEASE HII"/>
    <property type="match status" value="1"/>
</dbReference>
<dbReference type="PROSITE" id="PS51975">
    <property type="entry name" value="RNASE_H_2"/>
    <property type="match status" value="1"/>
</dbReference>
<dbReference type="AlphaFoldDB" id="A0A1S7LNY1"/>
<evidence type="ECO:0000313" key="18">
    <source>
        <dbReference type="EMBL" id="CRH08153.1"/>
    </source>
</evidence>
<comment type="subcellular location">
    <subcellularLocation>
        <location evidence="4 14">Cytoplasm</location>
    </subcellularLocation>
</comment>
<dbReference type="InterPro" id="IPR012337">
    <property type="entry name" value="RNaseH-like_sf"/>
</dbReference>
<feature type="binding site" evidence="14 15">
    <location>
        <position position="30"/>
    </location>
    <ligand>
        <name>a divalent metal cation</name>
        <dbReference type="ChEBI" id="CHEBI:60240"/>
    </ligand>
</feature>
<evidence type="ECO:0000256" key="12">
    <source>
        <dbReference type="ARBA" id="ARBA00022801"/>
    </source>
</evidence>
<name>A0A1S7LNY1_MAGMO</name>
<comment type="similarity">
    <text evidence="5 14 16">Belongs to the RNase HII family.</text>
</comment>
<dbReference type="GO" id="GO:0032299">
    <property type="term" value="C:ribonuclease H2 complex"/>
    <property type="evidence" value="ECO:0007669"/>
    <property type="project" value="TreeGrafter"/>
</dbReference>
<feature type="domain" description="RNase H type-2" evidence="17">
    <location>
        <begin position="23"/>
        <end position="211"/>
    </location>
</feature>
<evidence type="ECO:0000256" key="6">
    <source>
        <dbReference type="ARBA" id="ARBA00012180"/>
    </source>
</evidence>
<keyword evidence="10 14" id="KW-0479">Metal-binding</keyword>
<comment type="function">
    <text evidence="3 14 16">Endonuclease that specifically degrades the RNA of RNA-DNA hybrids.</text>
</comment>
<dbReference type="EC" id="3.1.26.4" evidence="6 14"/>
<dbReference type="GO" id="GO:0004523">
    <property type="term" value="F:RNA-DNA hybrid ribonuclease activity"/>
    <property type="evidence" value="ECO:0007669"/>
    <property type="project" value="UniProtKB-UniRule"/>
</dbReference>
<evidence type="ECO:0000256" key="9">
    <source>
        <dbReference type="ARBA" id="ARBA00022722"/>
    </source>
</evidence>
<dbReference type="InterPro" id="IPR036397">
    <property type="entry name" value="RNaseH_sf"/>
</dbReference>
<evidence type="ECO:0000256" key="13">
    <source>
        <dbReference type="ARBA" id="ARBA00023211"/>
    </source>
</evidence>
<evidence type="ECO:0000256" key="4">
    <source>
        <dbReference type="ARBA" id="ARBA00004496"/>
    </source>
</evidence>
<dbReference type="EMBL" id="LO017727">
    <property type="protein sequence ID" value="CRH08153.1"/>
    <property type="molecule type" value="Genomic_DNA"/>
</dbReference>
<evidence type="ECO:0000256" key="14">
    <source>
        <dbReference type="HAMAP-Rule" id="MF_00052"/>
    </source>
</evidence>
<feature type="binding site" evidence="14 15">
    <location>
        <position position="29"/>
    </location>
    <ligand>
        <name>a divalent metal cation</name>
        <dbReference type="ChEBI" id="CHEBI:60240"/>
    </ligand>
</feature>
<dbReference type="InterPro" id="IPR022898">
    <property type="entry name" value="RNase_HII"/>
</dbReference>
<evidence type="ECO:0000256" key="16">
    <source>
        <dbReference type="RuleBase" id="RU003515"/>
    </source>
</evidence>
<organism evidence="18">
    <name type="scientific">Magnetococcus massalia (strain MO-1)</name>
    <dbReference type="NCBI Taxonomy" id="451514"/>
    <lineage>
        <taxon>Bacteria</taxon>
        <taxon>Pseudomonadati</taxon>
        <taxon>Pseudomonadota</taxon>
        <taxon>Magnetococcia</taxon>
        <taxon>Magnetococcales</taxon>
        <taxon>Magnetococcaceae</taxon>
        <taxon>Magnetococcus</taxon>
    </lineage>
</organism>
<evidence type="ECO:0000256" key="15">
    <source>
        <dbReference type="PROSITE-ProRule" id="PRU01319"/>
    </source>
</evidence>
<keyword evidence="9 14" id="KW-0540">Nuclease</keyword>
<dbReference type="GO" id="GO:0043137">
    <property type="term" value="P:DNA replication, removal of RNA primer"/>
    <property type="evidence" value="ECO:0007669"/>
    <property type="project" value="TreeGrafter"/>
</dbReference>
<proteinExistence type="inferred from homology"/>
<evidence type="ECO:0000256" key="11">
    <source>
        <dbReference type="ARBA" id="ARBA00022759"/>
    </source>
</evidence>
<dbReference type="GO" id="GO:0003723">
    <property type="term" value="F:RNA binding"/>
    <property type="evidence" value="ECO:0007669"/>
    <property type="project" value="UniProtKB-UniRule"/>
</dbReference>
<evidence type="ECO:0000256" key="2">
    <source>
        <dbReference type="ARBA" id="ARBA00001946"/>
    </source>
</evidence>
<sequence length="211" mass="22655">MPASSPTSPTWELEGELAGRGLHAVCGVDEAGRGPLCGPVVCGAVLLDPEQLPEGLNDSKKLTAKRRDALYDLLHVHAHVGVAIISPVDIDRLNIRGATLYGMAQAVADLQSKCAVDGVLIDGRDIPPGISLHCEAVIKGDSRSLSIAAASIIAKVTRDRIMDQLHEAHPHYGWDRNRGYPTKEHMAALESHGVTPHHRRSFGPVRRLVEG</sequence>
<evidence type="ECO:0000256" key="5">
    <source>
        <dbReference type="ARBA" id="ARBA00007383"/>
    </source>
</evidence>
<dbReference type="GO" id="GO:0030145">
    <property type="term" value="F:manganese ion binding"/>
    <property type="evidence" value="ECO:0007669"/>
    <property type="project" value="UniProtKB-UniRule"/>
</dbReference>
<dbReference type="GO" id="GO:0006298">
    <property type="term" value="P:mismatch repair"/>
    <property type="evidence" value="ECO:0007669"/>
    <property type="project" value="TreeGrafter"/>
</dbReference>
<dbReference type="NCBIfam" id="NF000595">
    <property type="entry name" value="PRK00015.1-3"/>
    <property type="match status" value="1"/>
</dbReference>
<evidence type="ECO:0000256" key="1">
    <source>
        <dbReference type="ARBA" id="ARBA00000077"/>
    </source>
</evidence>
<evidence type="ECO:0000259" key="17">
    <source>
        <dbReference type="PROSITE" id="PS51975"/>
    </source>
</evidence>
<protein>
    <recommendedName>
        <fullName evidence="7 14">Ribonuclease HII</fullName>
        <shortName evidence="14">RNase HII</shortName>
        <ecNumber evidence="6 14">3.1.26.4</ecNumber>
    </recommendedName>
</protein>
<keyword evidence="11 14" id="KW-0255">Endonuclease</keyword>
<dbReference type="SUPFAM" id="SSF53098">
    <property type="entry name" value="Ribonuclease H-like"/>
    <property type="match status" value="1"/>
</dbReference>
<dbReference type="InterPro" id="IPR024567">
    <property type="entry name" value="RNase_HII/HIII_dom"/>
</dbReference>
<dbReference type="CDD" id="cd07182">
    <property type="entry name" value="RNase_HII_bacteria_HII_like"/>
    <property type="match status" value="1"/>
</dbReference>
<comment type="catalytic activity">
    <reaction evidence="1 14 15 16">
        <text>Endonucleolytic cleavage to 5'-phosphomonoester.</text>
        <dbReference type="EC" id="3.1.26.4"/>
    </reaction>
</comment>
<evidence type="ECO:0000256" key="10">
    <source>
        <dbReference type="ARBA" id="ARBA00022723"/>
    </source>
</evidence>
<dbReference type="Gene3D" id="3.30.420.10">
    <property type="entry name" value="Ribonuclease H-like superfamily/Ribonuclease H"/>
    <property type="match status" value="1"/>
</dbReference>
<gene>
    <name evidence="14 18" type="primary">rnhB</name>
    <name evidence="18" type="ORF">MAGMO_4025</name>
</gene>
<keyword evidence="13 14" id="KW-0464">Manganese</keyword>
<comment type="cofactor">
    <cofactor evidence="2">
        <name>Mg(2+)</name>
        <dbReference type="ChEBI" id="CHEBI:18420"/>
    </cofactor>
</comment>
<accession>A0A1S7LNY1</accession>
<keyword evidence="12 14" id="KW-0378">Hydrolase</keyword>
<evidence type="ECO:0000256" key="3">
    <source>
        <dbReference type="ARBA" id="ARBA00004065"/>
    </source>
</evidence>
<dbReference type="GO" id="GO:0005737">
    <property type="term" value="C:cytoplasm"/>
    <property type="evidence" value="ECO:0007669"/>
    <property type="project" value="UniProtKB-SubCell"/>
</dbReference>
<comment type="cofactor">
    <cofactor evidence="14 15">
        <name>Mn(2+)</name>
        <dbReference type="ChEBI" id="CHEBI:29035"/>
    </cofactor>
    <cofactor evidence="14 15">
        <name>Mg(2+)</name>
        <dbReference type="ChEBI" id="CHEBI:18420"/>
    </cofactor>
    <text evidence="14 15">Manganese or magnesium. Binds 1 divalent metal ion per monomer in the absence of substrate. May bind a second metal ion after substrate binding.</text>
</comment>
<reference evidence="18" key="1">
    <citation type="submission" date="2015-04" db="EMBL/GenBank/DDBJ databases">
        <authorList>
            <person name="Syromyatnikov M.Y."/>
            <person name="Popov V.N."/>
        </authorList>
    </citation>
    <scope>NUCLEOTIDE SEQUENCE</scope>
    <source>
        <strain evidence="18">MO-1</strain>
    </source>
</reference>
<feature type="binding site" evidence="14 15">
    <location>
        <position position="122"/>
    </location>
    <ligand>
        <name>a divalent metal cation</name>
        <dbReference type="ChEBI" id="CHEBI:60240"/>
    </ligand>
</feature>
<keyword evidence="8 14" id="KW-0963">Cytoplasm</keyword>
<dbReference type="InterPro" id="IPR001352">
    <property type="entry name" value="RNase_HII/HIII"/>
</dbReference>
<evidence type="ECO:0000256" key="7">
    <source>
        <dbReference type="ARBA" id="ARBA00019179"/>
    </source>
</evidence>
<dbReference type="HAMAP" id="MF_00052_B">
    <property type="entry name" value="RNase_HII_B"/>
    <property type="match status" value="1"/>
</dbReference>
<dbReference type="Pfam" id="PF01351">
    <property type="entry name" value="RNase_HII"/>
    <property type="match status" value="1"/>
</dbReference>